<reference evidence="2 3" key="2">
    <citation type="submission" date="2018-11" db="EMBL/GenBank/DDBJ databases">
        <authorList>
            <consortium name="Pathogen Informatics"/>
        </authorList>
    </citation>
    <scope>NUCLEOTIDE SEQUENCE [LARGE SCALE GENOMIC DNA]</scope>
</reference>
<evidence type="ECO:0000313" key="2">
    <source>
        <dbReference type="EMBL" id="VDN85450.1"/>
    </source>
</evidence>
<name>A0A0N4T7W3_BRUPA</name>
<dbReference type="WBParaSite" id="BPAG_0000430001-mRNA-1">
    <property type="protein sequence ID" value="BPAG_0000430001-mRNA-1"/>
    <property type="gene ID" value="BPAG_0000430001"/>
</dbReference>
<gene>
    <name evidence="2" type="ORF">BPAG_LOCUS4264</name>
</gene>
<accession>A0A0N4T7W3</accession>
<sequence>MSGRCVSIELPKGKILNRPVNMLYPLEVKGEEIDPQPTMFNKSVQNVNEQEPIALRTRSAIRRSNQPKLSNELKHLAPSQSLQS</sequence>
<protein>
    <submittedName>
        <fullName evidence="2 4">Uncharacterized protein</fullName>
    </submittedName>
</protein>
<proteinExistence type="predicted"/>
<keyword evidence="3" id="KW-1185">Reference proteome</keyword>
<dbReference type="AlphaFoldDB" id="A0A0N4T7W3"/>
<evidence type="ECO:0000313" key="4">
    <source>
        <dbReference type="WBParaSite" id="BPAG_0000430001-mRNA-1"/>
    </source>
</evidence>
<organism evidence="4">
    <name type="scientific">Brugia pahangi</name>
    <name type="common">Filarial nematode worm</name>
    <dbReference type="NCBI Taxonomy" id="6280"/>
    <lineage>
        <taxon>Eukaryota</taxon>
        <taxon>Metazoa</taxon>
        <taxon>Ecdysozoa</taxon>
        <taxon>Nematoda</taxon>
        <taxon>Chromadorea</taxon>
        <taxon>Rhabditida</taxon>
        <taxon>Spirurina</taxon>
        <taxon>Spiruromorpha</taxon>
        <taxon>Filarioidea</taxon>
        <taxon>Onchocercidae</taxon>
        <taxon>Brugia</taxon>
    </lineage>
</organism>
<evidence type="ECO:0000256" key="1">
    <source>
        <dbReference type="SAM" id="MobiDB-lite"/>
    </source>
</evidence>
<feature type="region of interest" description="Disordered" evidence="1">
    <location>
        <begin position="56"/>
        <end position="84"/>
    </location>
</feature>
<dbReference type="Proteomes" id="UP000278627">
    <property type="component" value="Unassembled WGS sequence"/>
</dbReference>
<reference evidence="4" key="1">
    <citation type="submission" date="2017-02" db="UniProtKB">
        <authorList>
            <consortium name="WormBaseParasite"/>
        </authorList>
    </citation>
    <scope>IDENTIFICATION</scope>
</reference>
<dbReference type="EMBL" id="UZAD01001933">
    <property type="protein sequence ID" value="VDN85450.1"/>
    <property type="molecule type" value="Genomic_DNA"/>
</dbReference>
<evidence type="ECO:0000313" key="3">
    <source>
        <dbReference type="Proteomes" id="UP000278627"/>
    </source>
</evidence>